<protein>
    <submittedName>
        <fullName evidence="2">Uncharacterized protein</fullName>
    </submittedName>
</protein>
<organism evidence="2 3">
    <name type="scientific">Mycena chlorophos</name>
    <name type="common">Agaric fungus</name>
    <name type="synonym">Agaricus chlorophos</name>
    <dbReference type="NCBI Taxonomy" id="658473"/>
    <lineage>
        <taxon>Eukaryota</taxon>
        <taxon>Fungi</taxon>
        <taxon>Dikarya</taxon>
        <taxon>Basidiomycota</taxon>
        <taxon>Agaricomycotina</taxon>
        <taxon>Agaricomycetes</taxon>
        <taxon>Agaricomycetidae</taxon>
        <taxon>Agaricales</taxon>
        <taxon>Marasmiineae</taxon>
        <taxon>Mycenaceae</taxon>
        <taxon>Mycena</taxon>
    </lineage>
</organism>
<dbReference type="EMBL" id="DF847730">
    <property type="protein sequence ID" value="GAT52364.1"/>
    <property type="molecule type" value="Genomic_DNA"/>
</dbReference>
<evidence type="ECO:0000256" key="1">
    <source>
        <dbReference type="SAM" id="SignalP"/>
    </source>
</evidence>
<reference evidence="2" key="1">
    <citation type="submission" date="2014-09" db="EMBL/GenBank/DDBJ databases">
        <title>Genome sequence of the luminous mushroom Mycena chlorophos for searching fungal bioluminescence genes.</title>
        <authorList>
            <person name="Tanaka Y."/>
            <person name="Kasuga D."/>
            <person name="Oba Y."/>
            <person name="Hase S."/>
            <person name="Sato K."/>
            <person name="Oba Y."/>
            <person name="Sakakibara Y."/>
        </authorList>
    </citation>
    <scope>NUCLEOTIDE SEQUENCE</scope>
</reference>
<dbReference type="Proteomes" id="UP000815677">
    <property type="component" value="Unassembled WGS sequence"/>
</dbReference>
<dbReference type="Gene3D" id="1.10.520.10">
    <property type="match status" value="1"/>
</dbReference>
<feature type="chain" id="PRO_5045676443" evidence="1">
    <location>
        <begin position="21"/>
        <end position="484"/>
    </location>
</feature>
<proteinExistence type="predicted"/>
<accession>A0ABQ0LMP5</accession>
<evidence type="ECO:0000313" key="3">
    <source>
        <dbReference type="Proteomes" id="UP000815677"/>
    </source>
</evidence>
<name>A0ABQ0LMP5_MYCCL</name>
<sequence length="484" mass="51515">MKNHRILLAAIVFSPASVVAYTWPDTAYDVVEEFLWKDHNNFLEVPELCSEDTIGQPSTSAAWLRTVYHDAATADVAAGTGGVDGSIFYETARAENVGDSIASSVSQFASFYGKYISCVAFIFRFNGGVDHADFPTVNPTSGIASFDHTVQFDNNIAVTYFNGTTIDPLIVGPAASDSDARIFASDGNATVQSFAASQDTYFSTCSSLLQRMINTVPGEVKLSDPILAIPFKPRDYLISLLSDGTVNINVIVDIFGPNVISTTRVVTMHWNDRDSDSCASNACSALPVSQESNSGLAKKNGNDLQAYTFSVNATSAASFSSFWFTVDEDGTGKNVVTENNGGGNYPVDDLLLVVPQYTCQGYLNGNLNITGRITVAIRSSVTPSAVTLESTSFGVNGQPIPQIFDGPAAIGTSPVLSPSPDYIYYTGLVPGPIQANGCSTQMEYSATIDGVVHPGQILYSGCTSRASTRLPESTCEYCGFPCTS</sequence>
<gene>
    <name evidence="2" type="ORF">MCHLO_09420</name>
</gene>
<keyword evidence="1" id="KW-0732">Signal</keyword>
<keyword evidence="3" id="KW-1185">Reference proteome</keyword>
<dbReference type="InterPro" id="IPR010255">
    <property type="entry name" value="Haem_peroxidase_sf"/>
</dbReference>
<evidence type="ECO:0000313" key="2">
    <source>
        <dbReference type="EMBL" id="GAT52364.1"/>
    </source>
</evidence>
<feature type="signal peptide" evidence="1">
    <location>
        <begin position="1"/>
        <end position="20"/>
    </location>
</feature>
<dbReference type="SUPFAM" id="SSF48113">
    <property type="entry name" value="Heme-dependent peroxidases"/>
    <property type="match status" value="1"/>
</dbReference>